<dbReference type="Gene3D" id="3.20.20.70">
    <property type="entry name" value="Aldolase class I"/>
    <property type="match status" value="1"/>
</dbReference>
<dbReference type="PANTHER" id="PTHR42894">
    <property type="entry name" value="N-(5'-PHOSPHORIBOSYL)ANTHRANILATE ISOMERASE"/>
    <property type="match status" value="1"/>
</dbReference>
<keyword evidence="12" id="KW-1185">Reference proteome</keyword>
<keyword evidence="6 9" id="KW-0822">Tryptophan biosynthesis</keyword>
<sequence>MKVKICGITNYNDAMRSIEAGADALGFVFYPKSPRYITPEAAREIIDRLPPFVEKVGLFVENTPEEIERMAKMGGITLAQIHFDVDEAFLDAVDFPVLPVVRARRLEDLECFADRYRLVDAYCEAYGGSGKRLNLEWFEGRDNSRIIIAGGLTPDNVEELRGYGFYGCDVSSGTEAAKGRKDPEKVMRFIERAKSL</sequence>
<reference evidence="11 12" key="1">
    <citation type="journal article" date="2011" name="Stand. Genomic Sci.">
        <title>Complete genome sequence of Nitratifractor salsuginis type strain (E9I37-1).</title>
        <authorList>
            <person name="Anderson I."/>
            <person name="Sikorski J."/>
            <person name="Zeytun A."/>
            <person name="Nolan M."/>
            <person name="Lapidus A."/>
            <person name="Lucas S."/>
            <person name="Hammon N."/>
            <person name="Deshpande S."/>
            <person name="Cheng J.F."/>
            <person name="Tapia R."/>
            <person name="Han C."/>
            <person name="Goodwin L."/>
            <person name="Pitluck S."/>
            <person name="Liolios K."/>
            <person name="Pagani I."/>
            <person name="Ivanova N."/>
            <person name="Huntemann M."/>
            <person name="Mavromatis K."/>
            <person name="Ovchinikova G."/>
            <person name="Pati A."/>
            <person name="Chen A."/>
            <person name="Palaniappan K."/>
            <person name="Land M."/>
            <person name="Hauser L."/>
            <person name="Brambilla E.M."/>
            <person name="Ngatchou-Djao O.D."/>
            <person name="Rohde M."/>
            <person name="Tindall B.J."/>
            <person name="Goker M."/>
            <person name="Detter J.C."/>
            <person name="Woyke T."/>
            <person name="Bristow J."/>
            <person name="Eisen J.A."/>
            <person name="Markowitz V."/>
            <person name="Hugenholtz P."/>
            <person name="Klenk H.P."/>
            <person name="Kyrpides N.C."/>
        </authorList>
    </citation>
    <scope>NUCLEOTIDE SEQUENCE [LARGE SCALE GENOMIC DNA]</scope>
    <source>
        <strain evidence="12">DSM 16511 / JCM 12458 / E9I37-1</strain>
    </source>
</reference>
<dbReference type="HAMAP" id="MF_00135">
    <property type="entry name" value="PRAI"/>
    <property type="match status" value="1"/>
</dbReference>
<dbReference type="STRING" id="749222.Nitsa_0151"/>
<evidence type="ECO:0000256" key="1">
    <source>
        <dbReference type="ARBA" id="ARBA00001164"/>
    </source>
</evidence>
<dbReference type="CDD" id="cd00405">
    <property type="entry name" value="PRAI"/>
    <property type="match status" value="1"/>
</dbReference>
<dbReference type="eggNOG" id="COG0135">
    <property type="taxonomic scope" value="Bacteria"/>
</dbReference>
<dbReference type="RefSeq" id="WP_013553121.1">
    <property type="nucleotide sequence ID" value="NC_014935.1"/>
</dbReference>
<comment type="similarity">
    <text evidence="9">Belongs to the TrpF family.</text>
</comment>
<dbReference type="HOGENOM" id="CLU_076364_2_0_7"/>
<dbReference type="SUPFAM" id="SSF51366">
    <property type="entry name" value="Ribulose-phoshate binding barrel"/>
    <property type="match status" value="1"/>
</dbReference>
<dbReference type="UniPathway" id="UPA00035">
    <property type="reaction ID" value="UER00042"/>
</dbReference>
<evidence type="ECO:0000256" key="9">
    <source>
        <dbReference type="HAMAP-Rule" id="MF_00135"/>
    </source>
</evidence>
<comment type="catalytic activity">
    <reaction evidence="1 9">
        <text>N-(5-phospho-beta-D-ribosyl)anthranilate = 1-(2-carboxyphenylamino)-1-deoxy-D-ribulose 5-phosphate</text>
        <dbReference type="Rhea" id="RHEA:21540"/>
        <dbReference type="ChEBI" id="CHEBI:18277"/>
        <dbReference type="ChEBI" id="CHEBI:58613"/>
        <dbReference type="EC" id="5.3.1.24"/>
    </reaction>
</comment>
<keyword evidence="8 9" id="KW-0413">Isomerase</keyword>
<evidence type="ECO:0000256" key="2">
    <source>
        <dbReference type="ARBA" id="ARBA00004664"/>
    </source>
</evidence>
<evidence type="ECO:0000256" key="6">
    <source>
        <dbReference type="ARBA" id="ARBA00022822"/>
    </source>
</evidence>
<name>E6WYQ3_NITSE</name>
<evidence type="ECO:0000259" key="10">
    <source>
        <dbReference type="Pfam" id="PF00697"/>
    </source>
</evidence>
<dbReference type="Proteomes" id="UP000008633">
    <property type="component" value="Chromosome"/>
</dbReference>
<accession>E6WYQ3</accession>
<keyword evidence="7 9" id="KW-0057">Aromatic amino acid biosynthesis</keyword>
<comment type="pathway">
    <text evidence="2 9">Amino-acid biosynthesis; L-tryptophan biosynthesis; L-tryptophan from chorismate: step 3/5.</text>
</comment>
<dbReference type="EC" id="5.3.1.24" evidence="3 9"/>
<dbReference type="InterPro" id="IPR044643">
    <property type="entry name" value="TrpF_fam"/>
</dbReference>
<dbReference type="InterPro" id="IPR011060">
    <property type="entry name" value="RibuloseP-bd_barrel"/>
</dbReference>
<evidence type="ECO:0000256" key="4">
    <source>
        <dbReference type="ARBA" id="ARBA00022272"/>
    </source>
</evidence>
<protein>
    <recommendedName>
        <fullName evidence="4 9">N-(5'-phosphoribosyl)anthranilate isomerase</fullName>
        <shortName evidence="9">PRAI</shortName>
        <ecNumber evidence="3 9">5.3.1.24</ecNumber>
    </recommendedName>
</protein>
<gene>
    <name evidence="9" type="primary">trpF</name>
    <name evidence="11" type="ordered locus">Nitsa_0151</name>
</gene>
<dbReference type="PANTHER" id="PTHR42894:SF1">
    <property type="entry name" value="N-(5'-PHOSPHORIBOSYL)ANTHRANILATE ISOMERASE"/>
    <property type="match status" value="1"/>
</dbReference>
<evidence type="ECO:0000313" key="12">
    <source>
        <dbReference type="Proteomes" id="UP000008633"/>
    </source>
</evidence>
<dbReference type="OrthoDB" id="9804217at2"/>
<organism evidence="11 12">
    <name type="scientific">Nitratifractor salsuginis (strain DSM 16511 / JCM 12458 / E9I37-1)</name>
    <dbReference type="NCBI Taxonomy" id="749222"/>
    <lineage>
        <taxon>Bacteria</taxon>
        <taxon>Pseudomonadati</taxon>
        <taxon>Campylobacterota</taxon>
        <taxon>Epsilonproteobacteria</taxon>
        <taxon>Campylobacterales</taxon>
        <taxon>Sulfurovaceae</taxon>
        <taxon>Nitratifractor</taxon>
    </lineage>
</organism>
<keyword evidence="5 9" id="KW-0028">Amino-acid biosynthesis</keyword>
<dbReference type="InterPro" id="IPR013785">
    <property type="entry name" value="Aldolase_TIM"/>
</dbReference>
<feature type="domain" description="N-(5'phosphoribosyl) anthranilate isomerase (PRAI)" evidence="10">
    <location>
        <begin position="3"/>
        <end position="191"/>
    </location>
</feature>
<reference evidence="12" key="2">
    <citation type="submission" date="2011-01" db="EMBL/GenBank/DDBJ databases">
        <title>The complete genome of Nitratifractor salsuginis DSM 16511.</title>
        <authorList>
            <consortium name="US DOE Joint Genome Institute (JGI-PGF)"/>
            <person name="Lucas S."/>
            <person name="Copeland A."/>
            <person name="Lapidus A."/>
            <person name="Bruce D."/>
            <person name="Goodwin L."/>
            <person name="Pitluck S."/>
            <person name="Kyrpides N."/>
            <person name="Mavromatis K."/>
            <person name="Ivanova N."/>
            <person name="Mikhailova N."/>
            <person name="Zeytun A."/>
            <person name="Detter J.C."/>
            <person name="Tapia R."/>
            <person name="Han C."/>
            <person name="Land M."/>
            <person name="Hauser L."/>
            <person name="Markowitz V."/>
            <person name="Cheng J.-F."/>
            <person name="Hugenholtz P."/>
            <person name="Woyke T."/>
            <person name="Wu D."/>
            <person name="Tindall B."/>
            <person name="Schuetze A."/>
            <person name="Brambilla E."/>
            <person name="Klenk H.-P."/>
            <person name="Eisen J.A."/>
        </authorList>
    </citation>
    <scope>NUCLEOTIDE SEQUENCE [LARGE SCALE GENOMIC DNA]</scope>
    <source>
        <strain evidence="12">DSM 16511 / JCM 12458 / E9I37-1</strain>
    </source>
</reference>
<evidence type="ECO:0000256" key="5">
    <source>
        <dbReference type="ARBA" id="ARBA00022605"/>
    </source>
</evidence>
<dbReference type="EMBL" id="CP002452">
    <property type="protein sequence ID" value="ADV45424.1"/>
    <property type="molecule type" value="Genomic_DNA"/>
</dbReference>
<dbReference type="Pfam" id="PF00697">
    <property type="entry name" value="PRAI"/>
    <property type="match status" value="1"/>
</dbReference>
<evidence type="ECO:0000256" key="8">
    <source>
        <dbReference type="ARBA" id="ARBA00023235"/>
    </source>
</evidence>
<evidence type="ECO:0000256" key="3">
    <source>
        <dbReference type="ARBA" id="ARBA00012572"/>
    </source>
</evidence>
<evidence type="ECO:0000256" key="7">
    <source>
        <dbReference type="ARBA" id="ARBA00023141"/>
    </source>
</evidence>
<dbReference type="AlphaFoldDB" id="E6WYQ3"/>
<proteinExistence type="inferred from homology"/>
<evidence type="ECO:0000313" key="11">
    <source>
        <dbReference type="EMBL" id="ADV45424.1"/>
    </source>
</evidence>
<dbReference type="GO" id="GO:0004640">
    <property type="term" value="F:phosphoribosylanthranilate isomerase activity"/>
    <property type="evidence" value="ECO:0007669"/>
    <property type="project" value="UniProtKB-UniRule"/>
</dbReference>
<dbReference type="GO" id="GO:0000162">
    <property type="term" value="P:L-tryptophan biosynthetic process"/>
    <property type="evidence" value="ECO:0007669"/>
    <property type="project" value="UniProtKB-UniRule"/>
</dbReference>
<dbReference type="InterPro" id="IPR001240">
    <property type="entry name" value="PRAI_dom"/>
</dbReference>
<dbReference type="KEGG" id="nsa:Nitsa_0151"/>